<evidence type="ECO:0000313" key="2">
    <source>
        <dbReference type="Proteomes" id="UP001286313"/>
    </source>
</evidence>
<sequence>MRECDGGGEVWCEVMYGGEGVRMEELMRVGSERTLKENMECSNFGYEVHARNEVQVNTPTLTFTLGRLLKTLKTPTLTFTLRHLLKTPTLAFTLGHLLKTPTLTFTLGHLLKTPTYSALKRVSRSKEGTL</sequence>
<comment type="caution">
    <text evidence="1">The sequence shown here is derived from an EMBL/GenBank/DDBJ whole genome shotgun (WGS) entry which is preliminary data.</text>
</comment>
<gene>
    <name evidence="1" type="ORF">Pcinc_023564</name>
</gene>
<dbReference type="AlphaFoldDB" id="A0AAE1KF14"/>
<name>A0AAE1KF14_PETCI</name>
<organism evidence="1 2">
    <name type="scientific">Petrolisthes cinctipes</name>
    <name type="common">Flat porcelain crab</name>
    <dbReference type="NCBI Taxonomy" id="88211"/>
    <lineage>
        <taxon>Eukaryota</taxon>
        <taxon>Metazoa</taxon>
        <taxon>Ecdysozoa</taxon>
        <taxon>Arthropoda</taxon>
        <taxon>Crustacea</taxon>
        <taxon>Multicrustacea</taxon>
        <taxon>Malacostraca</taxon>
        <taxon>Eumalacostraca</taxon>
        <taxon>Eucarida</taxon>
        <taxon>Decapoda</taxon>
        <taxon>Pleocyemata</taxon>
        <taxon>Anomura</taxon>
        <taxon>Galatheoidea</taxon>
        <taxon>Porcellanidae</taxon>
        <taxon>Petrolisthes</taxon>
    </lineage>
</organism>
<protein>
    <submittedName>
        <fullName evidence="1">Uncharacterized protein</fullName>
    </submittedName>
</protein>
<reference evidence="1" key="1">
    <citation type="submission" date="2023-10" db="EMBL/GenBank/DDBJ databases">
        <title>Genome assemblies of two species of porcelain crab, Petrolisthes cinctipes and Petrolisthes manimaculis (Anomura: Porcellanidae).</title>
        <authorList>
            <person name="Angst P."/>
        </authorList>
    </citation>
    <scope>NUCLEOTIDE SEQUENCE</scope>
    <source>
        <strain evidence="1">PB745_01</strain>
        <tissue evidence="1">Gill</tissue>
    </source>
</reference>
<dbReference type="EMBL" id="JAWQEG010002539">
    <property type="protein sequence ID" value="KAK3871282.1"/>
    <property type="molecule type" value="Genomic_DNA"/>
</dbReference>
<accession>A0AAE1KF14</accession>
<keyword evidence="2" id="KW-1185">Reference proteome</keyword>
<proteinExistence type="predicted"/>
<evidence type="ECO:0000313" key="1">
    <source>
        <dbReference type="EMBL" id="KAK3871282.1"/>
    </source>
</evidence>
<dbReference type="Proteomes" id="UP001286313">
    <property type="component" value="Unassembled WGS sequence"/>
</dbReference>